<keyword evidence="6 8" id="KW-0408">Iron</keyword>
<dbReference type="InterPro" id="IPR050294">
    <property type="entry name" value="RnfB_subfamily"/>
</dbReference>
<keyword evidence="4 8" id="KW-0479">Metal-binding</keyword>
<dbReference type="PRINTS" id="PR00354">
    <property type="entry name" value="7FE8SFRDOXIN"/>
</dbReference>
<keyword evidence="5 8" id="KW-0249">Electron transport</keyword>
<dbReference type="PROSITE" id="PS00198">
    <property type="entry name" value="4FE4S_FER_1"/>
    <property type="match status" value="1"/>
</dbReference>
<comment type="caution">
    <text evidence="10">The sequence shown here is derived from an EMBL/GenBank/DDBJ whole genome shotgun (WGS) entry which is preliminary data.</text>
</comment>
<dbReference type="InterPro" id="IPR000813">
    <property type="entry name" value="7Fe_ferredoxin"/>
</dbReference>
<dbReference type="InterPro" id="IPR017896">
    <property type="entry name" value="4Fe4S_Fe-S-bd"/>
</dbReference>
<keyword evidence="3 8" id="KW-0004">4Fe-4S</keyword>
<dbReference type="EMBL" id="BAAANK010000012">
    <property type="protein sequence ID" value="GAA1846152.1"/>
    <property type="molecule type" value="Genomic_DNA"/>
</dbReference>
<sequence length="112" mass="11892">MAYVIGQSCIDEMDGSCVDVCPVDCIYEGEEKRYINPVECIDCGACLTVCPVTAITSPNDGHDPVWQQDNIVFFETTLPGRAEPIGSPGGASSLGKIGVDTPLVKNRAAARE</sequence>
<organism evidence="10 11">
    <name type="scientific">Agromyces salentinus</name>
    <dbReference type="NCBI Taxonomy" id="269421"/>
    <lineage>
        <taxon>Bacteria</taxon>
        <taxon>Bacillati</taxon>
        <taxon>Actinomycetota</taxon>
        <taxon>Actinomycetes</taxon>
        <taxon>Micrococcales</taxon>
        <taxon>Microbacteriaceae</taxon>
        <taxon>Agromyces</taxon>
    </lineage>
</organism>
<reference evidence="10 11" key="1">
    <citation type="journal article" date="2019" name="Int. J. Syst. Evol. Microbiol.">
        <title>The Global Catalogue of Microorganisms (GCM) 10K type strain sequencing project: providing services to taxonomists for standard genome sequencing and annotation.</title>
        <authorList>
            <consortium name="The Broad Institute Genomics Platform"/>
            <consortium name="The Broad Institute Genome Sequencing Center for Infectious Disease"/>
            <person name="Wu L."/>
            <person name="Ma J."/>
        </authorList>
    </citation>
    <scope>NUCLEOTIDE SEQUENCE [LARGE SCALE GENOMIC DNA]</scope>
    <source>
        <strain evidence="10 11">JCM 14323</strain>
    </source>
</reference>
<evidence type="ECO:0000256" key="8">
    <source>
        <dbReference type="RuleBase" id="RU365098"/>
    </source>
</evidence>
<evidence type="ECO:0000313" key="10">
    <source>
        <dbReference type="EMBL" id="GAA1846152.1"/>
    </source>
</evidence>
<evidence type="ECO:0000256" key="4">
    <source>
        <dbReference type="ARBA" id="ARBA00022723"/>
    </source>
</evidence>
<dbReference type="PANTHER" id="PTHR42859:SF2">
    <property type="entry name" value="FERREDOXIN"/>
    <property type="match status" value="1"/>
</dbReference>
<dbReference type="PROSITE" id="PS51379">
    <property type="entry name" value="4FE4S_FER_2"/>
    <property type="match status" value="1"/>
</dbReference>
<dbReference type="Gene3D" id="3.30.70.20">
    <property type="match status" value="1"/>
</dbReference>
<accession>A0ABN2MZS1</accession>
<dbReference type="Pfam" id="PF12838">
    <property type="entry name" value="Fer4_7"/>
    <property type="match status" value="1"/>
</dbReference>
<evidence type="ECO:0000313" key="11">
    <source>
        <dbReference type="Proteomes" id="UP001501746"/>
    </source>
</evidence>
<gene>
    <name evidence="10" type="ORF">GCM10009750_35630</name>
</gene>
<comment type="cofactor">
    <cofactor evidence="1 8">
        <name>[4Fe-4S] cluster</name>
        <dbReference type="ChEBI" id="CHEBI:49883"/>
    </cofactor>
</comment>
<dbReference type="RefSeq" id="WP_157428478.1">
    <property type="nucleotide sequence ID" value="NZ_BAAANK010000012.1"/>
</dbReference>
<keyword evidence="2 8" id="KW-0813">Transport</keyword>
<protein>
    <recommendedName>
        <fullName evidence="8">Ferredoxin</fullName>
    </recommendedName>
</protein>
<evidence type="ECO:0000256" key="3">
    <source>
        <dbReference type="ARBA" id="ARBA00022485"/>
    </source>
</evidence>
<feature type="domain" description="4Fe-4S ferredoxin-type" evidence="9">
    <location>
        <begin position="31"/>
        <end position="60"/>
    </location>
</feature>
<comment type="cofactor">
    <cofactor evidence="8">
        <name>[3Fe-4S] cluster</name>
        <dbReference type="ChEBI" id="CHEBI:21137"/>
    </cofactor>
    <text evidence="8">Binds 1 [3Fe-4S] cluster.</text>
</comment>
<evidence type="ECO:0000259" key="9">
    <source>
        <dbReference type="PROSITE" id="PS51379"/>
    </source>
</evidence>
<evidence type="ECO:0000256" key="5">
    <source>
        <dbReference type="ARBA" id="ARBA00022982"/>
    </source>
</evidence>
<evidence type="ECO:0000256" key="2">
    <source>
        <dbReference type="ARBA" id="ARBA00022448"/>
    </source>
</evidence>
<comment type="function">
    <text evidence="8">Ferredoxins are iron-sulfur proteins that transfer electrons in a wide variety of metabolic reactions.</text>
</comment>
<dbReference type="Proteomes" id="UP001501746">
    <property type="component" value="Unassembled WGS sequence"/>
</dbReference>
<evidence type="ECO:0000256" key="7">
    <source>
        <dbReference type="ARBA" id="ARBA00023014"/>
    </source>
</evidence>
<dbReference type="PANTHER" id="PTHR42859">
    <property type="entry name" value="OXIDOREDUCTASE"/>
    <property type="match status" value="1"/>
</dbReference>
<evidence type="ECO:0000256" key="6">
    <source>
        <dbReference type="ARBA" id="ARBA00023004"/>
    </source>
</evidence>
<proteinExistence type="predicted"/>
<keyword evidence="8" id="KW-0003">3Fe-4S</keyword>
<evidence type="ECO:0000256" key="1">
    <source>
        <dbReference type="ARBA" id="ARBA00001966"/>
    </source>
</evidence>
<dbReference type="InterPro" id="IPR017900">
    <property type="entry name" value="4Fe4S_Fe_S_CS"/>
</dbReference>
<keyword evidence="7 8" id="KW-0411">Iron-sulfur</keyword>
<dbReference type="SUPFAM" id="SSF54862">
    <property type="entry name" value="4Fe-4S ferredoxins"/>
    <property type="match status" value="1"/>
</dbReference>
<keyword evidence="11" id="KW-1185">Reference proteome</keyword>
<name>A0ABN2MZS1_9MICO</name>